<protein>
    <submittedName>
        <fullName evidence="1">Uncharacterized protein</fullName>
    </submittedName>
</protein>
<gene>
    <name evidence="1" type="ORF">H1P_1390011</name>
</gene>
<reference evidence="1 2" key="1">
    <citation type="submission" date="2019-01" db="EMBL/GenBank/DDBJ databases">
        <authorList>
            <person name="Brito A."/>
        </authorList>
    </citation>
    <scope>NUCLEOTIDE SEQUENCE [LARGE SCALE GENOMIC DNA]</scope>
    <source>
        <strain evidence="1">1</strain>
    </source>
</reference>
<dbReference type="Proteomes" id="UP000320055">
    <property type="component" value="Unassembled WGS sequence"/>
</dbReference>
<accession>A0A563VLA4</accession>
<evidence type="ECO:0000313" key="2">
    <source>
        <dbReference type="Proteomes" id="UP000320055"/>
    </source>
</evidence>
<dbReference type="AlphaFoldDB" id="A0A563VLA4"/>
<dbReference type="EMBL" id="CAACVJ010000045">
    <property type="protein sequence ID" value="VEP12201.1"/>
    <property type="molecule type" value="Genomic_DNA"/>
</dbReference>
<proteinExistence type="predicted"/>
<evidence type="ECO:0000313" key="1">
    <source>
        <dbReference type="EMBL" id="VEP12201.1"/>
    </source>
</evidence>
<keyword evidence="2" id="KW-1185">Reference proteome</keyword>
<organism evidence="1 2">
    <name type="scientific">Hyella patelloides LEGE 07179</name>
    <dbReference type="NCBI Taxonomy" id="945734"/>
    <lineage>
        <taxon>Bacteria</taxon>
        <taxon>Bacillati</taxon>
        <taxon>Cyanobacteriota</taxon>
        <taxon>Cyanophyceae</taxon>
        <taxon>Pleurocapsales</taxon>
        <taxon>Hyellaceae</taxon>
        <taxon>Hyella</taxon>
    </lineage>
</organism>
<name>A0A563VLA4_9CYAN</name>
<sequence>MAISKRSASRCANLTKILFLTLTIVFSGFSAINNFSVSKPKSVLAMTKNNTIAQVLKVAVTGQSNNYTFAVTLSSPDTGCNRYADWWEVITPQGELLYRRVLLHSHVDEQPFTRTGGTVAIEPQQEVIVRVHMSADGYSPMAQKGTVESGFAAVTLPSEFAVNLESVEPLPGNCAF</sequence>